<evidence type="ECO:0000313" key="5">
    <source>
        <dbReference type="Proteomes" id="UP000824091"/>
    </source>
</evidence>
<gene>
    <name evidence="4" type="ORF">IAD16_09620</name>
</gene>
<comment type="similarity">
    <text evidence="1 2">Belongs to the small heat shock protein (HSP20) family.</text>
</comment>
<feature type="domain" description="SHSP" evidence="3">
    <location>
        <begin position="35"/>
        <end position="148"/>
    </location>
</feature>
<comment type="caution">
    <text evidence="4">The sequence shown here is derived from an EMBL/GenBank/DDBJ whole genome shotgun (WGS) entry which is preliminary data.</text>
</comment>
<evidence type="ECO:0000313" key="4">
    <source>
        <dbReference type="EMBL" id="HIU28616.1"/>
    </source>
</evidence>
<sequence>MLMPTLFDRDFFNDFFDDPFFGSKDMKKMEKKMNSRRAQNLMKTDVRETADAYEMKVELPGFKKENVKISLENGYLTIYAEKNSEEEKGGRFIRRERYCGACQRSFYVGDEIHEDQIRAEFRHGILKIDLPKKKEVPAVEETKYISIE</sequence>
<evidence type="ECO:0000256" key="1">
    <source>
        <dbReference type="PROSITE-ProRule" id="PRU00285"/>
    </source>
</evidence>
<dbReference type="InterPro" id="IPR002068">
    <property type="entry name" value="A-crystallin/Hsp20_dom"/>
</dbReference>
<dbReference type="PROSITE" id="PS01031">
    <property type="entry name" value="SHSP"/>
    <property type="match status" value="1"/>
</dbReference>
<dbReference type="InterPro" id="IPR031107">
    <property type="entry name" value="Small_HSP"/>
</dbReference>
<dbReference type="PANTHER" id="PTHR11527">
    <property type="entry name" value="HEAT-SHOCK PROTEIN 20 FAMILY MEMBER"/>
    <property type="match status" value="1"/>
</dbReference>
<proteinExistence type="inferred from homology"/>
<dbReference type="Pfam" id="PF00011">
    <property type="entry name" value="HSP20"/>
    <property type="match status" value="1"/>
</dbReference>
<reference evidence="4" key="1">
    <citation type="submission" date="2020-10" db="EMBL/GenBank/DDBJ databases">
        <authorList>
            <person name="Gilroy R."/>
        </authorList>
    </citation>
    <scope>NUCLEOTIDE SEQUENCE</scope>
    <source>
        <strain evidence="4">11300</strain>
    </source>
</reference>
<accession>A0A9D1I5N9</accession>
<evidence type="ECO:0000256" key="2">
    <source>
        <dbReference type="RuleBase" id="RU003616"/>
    </source>
</evidence>
<dbReference type="SUPFAM" id="SSF49764">
    <property type="entry name" value="HSP20-like chaperones"/>
    <property type="match status" value="1"/>
</dbReference>
<dbReference type="AlphaFoldDB" id="A0A9D1I5N9"/>
<reference evidence="4" key="2">
    <citation type="journal article" date="2021" name="PeerJ">
        <title>Extensive microbial diversity within the chicken gut microbiome revealed by metagenomics and culture.</title>
        <authorList>
            <person name="Gilroy R."/>
            <person name="Ravi A."/>
            <person name="Getino M."/>
            <person name="Pursley I."/>
            <person name="Horton D.L."/>
            <person name="Alikhan N.F."/>
            <person name="Baker D."/>
            <person name="Gharbi K."/>
            <person name="Hall N."/>
            <person name="Watson M."/>
            <person name="Adriaenssens E.M."/>
            <person name="Foster-Nyarko E."/>
            <person name="Jarju S."/>
            <person name="Secka A."/>
            <person name="Antonio M."/>
            <person name="Oren A."/>
            <person name="Chaudhuri R.R."/>
            <person name="La Ragione R."/>
            <person name="Hildebrand F."/>
            <person name="Pallen M.J."/>
        </authorList>
    </citation>
    <scope>NUCLEOTIDE SEQUENCE</scope>
    <source>
        <strain evidence="4">11300</strain>
    </source>
</reference>
<evidence type="ECO:0000259" key="3">
    <source>
        <dbReference type="PROSITE" id="PS01031"/>
    </source>
</evidence>
<dbReference type="Gene3D" id="2.60.40.790">
    <property type="match status" value="1"/>
</dbReference>
<dbReference type="Proteomes" id="UP000824091">
    <property type="component" value="Unassembled WGS sequence"/>
</dbReference>
<organism evidence="4 5">
    <name type="scientific">Candidatus Fimisoma avicola</name>
    <dbReference type="NCBI Taxonomy" id="2840826"/>
    <lineage>
        <taxon>Bacteria</taxon>
        <taxon>Bacillati</taxon>
        <taxon>Bacillota</taxon>
        <taxon>Clostridia</taxon>
        <taxon>Eubacteriales</taxon>
        <taxon>Candidatus Fimisoma</taxon>
    </lineage>
</organism>
<dbReference type="InterPro" id="IPR008978">
    <property type="entry name" value="HSP20-like_chaperone"/>
</dbReference>
<protein>
    <submittedName>
        <fullName evidence="4">Hsp20/alpha crystallin family protein</fullName>
    </submittedName>
</protein>
<name>A0A9D1I5N9_9FIRM</name>
<dbReference type="CDD" id="cd06471">
    <property type="entry name" value="ACD_LpsHSP_like"/>
    <property type="match status" value="1"/>
</dbReference>
<dbReference type="EMBL" id="DVMO01000150">
    <property type="protein sequence ID" value="HIU28616.1"/>
    <property type="molecule type" value="Genomic_DNA"/>
</dbReference>